<evidence type="ECO:0000256" key="5">
    <source>
        <dbReference type="SAM" id="Phobius"/>
    </source>
</evidence>
<organism evidence="6 7">
    <name type="scientific">Comamonas antarctica</name>
    <dbReference type="NCBI Taxonomy" id="2743470"/>
    <lineage>
        <taxon>Bacteria</taxon>
        <taxon>Pseudomonadati</taxon>
        <taxon>Pseudomonadota</taxon>
        <taxon>Betaproteobacteria</taxon>
        <taxon>Burkholderiales</taxon>
        <taxon>Comamonadaceae</taxon>
        <taxon>Comamonas</taxon>
    </lineage>
</organism>
<dbReference type="Pfam" id="PF05101">
    <property type="entry name" value="VirB3"/>
    <property type="match status" value="1"/>
</dbReference>
<reference evidence="6 7" key="1">
    <citation type="submission" date="2020-06" db="EMBL/GenBank/DDBJ databases">
        <title>Acidovorax antarctica sp. nov., isolated from Corinth ice sheet soil, Antarctic Fields Peninsula.</title>
        <authorList>
            <person name="Xu Q."/>
            <person name="Peng F."/>
        </authorList>
    </citation>
    <scope>NUCLEOTIDE SEQUENCE [LARGE SCALE GENOMIC DNA]</scope>
    <source>
        <strain evidence="6 7">16-35-5</strain>
        <plasmid evidence="6 7">unnamed2</plasmid>
    </source>
</reference>
<gene>
    <name evidence="6" type="ORF">HUK68_22265</name>
</gene>
<keyword evidence="7" id="KW-1185">Reference proteome</keyword>
<accession>A0A6N1X8I7</accession>
<dbReference type="GO" id="GO:0016020">
    <property type="term" value="C:membrane"/>
    <property type="evidence" value="ECO:0007669"/>
    <property type="project" value="UniProtKB-SubCell"/>
</dbReference>
<feature type="transmembrane region" description="Helical" evidence="5">
    <location>
        <begin position="21"/>
        <end position="42"/>
    </location>
</feature>
<geneLocation type="plasmid" evidence="6 7">
    <name>unnamed2</name>
</geneLocation>
<evidence type="ECO:0000256" key="2">
    <source>
        <dbReference type="ARBA" id="ARBA00022692"/>
    </source>
</evidence>
<comment type="subcellular location">
    <subcellularLocation>
        <location evidence="1">Membrane</location>
    </subcellularLocation>
</comment>
<name>A0A6N1X8I7_9BURK</name>
<dbReference type="RefSeq" id="WP_175506467.1">
    <property type="nucleotide sequence ID" value="NZ_CP054842.1"/>
</dbReference>
<proteinExistence type="predicted"/>
<protein>
    <submittedName>
        <fullName evidence="6">VirB3 family type IV secretion system protein</fullName>
    </submittedName>
</protein>
<evidence type="ECO:0000256" key="3">
    <source>
        <dbReference type="ARBA" id="ARBA00022989"/>
    </source>
</evidence>
<dbReference type="EMBL" id="CP054842">
    <property type="protein sequence ID" value="QKV55681.1"/>
    <property type="molecule type" value="Genomic_DNA"/>
</dbReference>
<evidence type="ECO:0000313" key="6">
    <source>
        <dbReference type="EMBL" id="QKV55681.1"/>
    </source>
</evidence>
<keyword evidence="4 5" id="KW-0472">Membrane</keyword>
<keyword evidence="3 5" id="KW-1133">Transmembrane helix</keyword>
<keyword evidence="2 5" id="KW-0812">Transmembrane</keyword>
<keyword evidence="6" id="KW-0614">Plasmid</keyword>
<dbReference type="KEGG" id="aant:HUK68_22265"/>
<dbReference type="InterPro" id="IPR007792">
    <property type="entry name" value="T4SS_VirB3/TrbD/AvhB"/>
</dbReference>
<dbReference type="Proteomes" id="UP000509579">
    <property type="component" value="Plasmid unnamed2"/>
</dbReference>
<dbReference type="AlphaFoldDB" id="A0A6N1X8I7"/>
<evidence type="ECO:0000256" key="4">
    <source>
        <dbReference type="ARBA" id="ARBA00023136"/>
    </source>
</evidence>
<evidence type="ECO:0000313" key="7">
    <source>
        <dbReference type="Proteomes" id="UP000509579"/>
    </source>
</evidence>
<evidence type="ECO:0000256" key="1">
    <source>
        <dbReference type="ARBA" id="ARBA00004370"/>
    </source>
</evidence>
<sequence>MSAVQPRHDDGELLVAAMTRPTMIGGLTLGSLAMSFYFPGMAALVTRSLWPVALIPALLMASYIVCLKDVYLFGIMAAACHLKTCPNKRFWGCRRYAPR</sequence>